<dbReference type="InterPro" id="IPR050131">
    <property type="entry name" value="Peptidase_S8_subtilisin-like"/>
</dbReference>
<dbReference type="InterPro" id="IPR036852">
    <property type="entry name" value="Peptidase_S8/S53_dom_sf"/>
</dbReference>
<dbReference type="SUPFAM" id="SSF49265">
    <property type="entry name" value="Fibronectin type III"/>
    <property type="match status" value="2"/>
</dbReference>
<dbReference type="PANTHER" id="PTHR43806">
    <property type="entry name" value="PEPTIDASE S8"/>
    <property type="match status" value="1"/>
</dbReference>
<reference evidence="6" key="1">
    <citation type="submission" date="2020-05" db="EMBL/GenBank/DDBJ databases">
        <authorList>
            <person name="Chiriac C."/>
            <person name="Salcher M."/>
            <person name="Ghai R."/>
            <person name="Kavagutti S V."/>
        </authorList>
    </citation>
    <scope>NUCLEOTIDE SEQUENCE</scope>
</reference>
<keyword evidence="3" id="KW-0378">Hydrolase</keyword>
<keyword evidence="2" id="KW-0645">Protease</keyword>
<evidence type="ECO:0000256" key="4">
    <source>
        <dbReference type="ARBA" id="ARBA00022825"/>
    </source>
</evidence>
<evidence type="ECO:0000313" key="6">
    <source>
        <dbReference type="EMBL" id="CAB4959097.1"/>
    </source>
</evidence>
<evidence type="ECO:0000256" key="2">
    <source>
        <dbReference type="ARBA" id="ARBA00022670"/>
    </source>
</evidence>
<name>A0A6J7KTQ8_9ZZZZ</name>
<accession>A0A6J7KTQ8</accession>
<dbReference type="InterPro" id="IPR003961">
    <property type="entry name" value="FN3_dom"/>
</dbReference>
<dbReference type="PROSITE" id="PS00136">
    <property type="entry name" value="SUBTILASE_ASP"/>
    <property type="match status" value="1"/>
</dbReference>
<feature type="domain" description="Fibronectin type-III" evidence="5">
    <location>
        <begin position="520"/>
        <end position="614"/>
    </location>
</feature>
<protein>
    <submittedName>
        <fullName evidence="6">Unannotated protein</fullName>
    </submittedName>
</protein>
<dbReference type="FunFam" id="3.40.50.200:FF:000014">
    <property type="entry name" value="Proteinase K"/>
    <property type="match status" value="1"/>
</dbReference>
<evidence type="ECO:0000256" key="3">
    <source>
        <dbReference type="ARBA" id="ARBA00022801"/>
    </source>
</evidence>
<feature type="domain" description="Fibronectin type-III" evidence="5">
    <location>
        <begin position="427"/>
        <end position="519"/>
    </location>
</feature>
<dbReference type="InterPro" id="IPR000209">
    <property type="entry name" value="Peptidase_S8/S53_dom"/>
</dbReference>
<dbReference type="InterPro" id="IPR034193">
    <property type="entry name" value="PCSK9_ProteinaseK-like"/>
</dbReference>
<keyword evidence="4" id="KW-0720">Serine protease</keyword>
<dbReference type="Gene3D" id="2.60.40.10">
    <property type="entry name" value="Immunoglobulins"/>
    <property type="match status" value="3"/>
</dbReference>
<sequence length="614" mass="62336">MHSVLTNVFAGEIADLSPSQVKSLRLNPKVRSIEADTPVNLEATQSPAAWGLDRIDQRTSTLSNSYSYDTTGSGVKAYVLDSGILASHSDFGGRVTSGTNAFSGVNDGRGTSDCDGHGTHVAGIIGGTIYGVAKEVTLVPVRVLDCTGGGTASGIINGLNWIIGNHGPDTPAVANLSLGLAPNTAVDRAVKATIDDGVSVVVAAGNENKDSCERSPSRVSAAVTVGAVDSSDRRAYFSNFGSCVDLFAPGVSITSDWKDGGTMVVSGTSMATPHVAGTVALILGVTPTRSPANVSTDLKTLATTGTISNGGERSPNLLLHTGATPPPITEAPVAPTSVSATTPANATTTVTWLASTSTPILDQTVNIYRDGTLLQSTVVASTTKTMTYSSMTTGASYTFTVQARNSIGLSTASSASTAVVWRTVPSKPTSVAAAVNPSGIASLTWSVTSDGGSALTERLVRTYRGSDLVATTSVSGSATGFTTATPLDVGVSYKFTVQVRNSIGLSPVSGYSNTVVFANAPSAATGVVATLKSTSNAKITWTLGANGGSALTGQVVRAYANGVYLTSFNVSGTAKSLTLLGMSTGVSYTFTVQARNLAGTGSESAPSNAISRIR</sequence>
<dbReference type="GO" id="GO:0004252">
    <property type="term" value="F:serine-type endopeptidase activity"/>
    <property type="evidence" value="ECO:0007669"/>
    <property type="project" value="InterPro"/>
</dbReference>
<dbReference type="PANTHER" id="PTHR43806:SF11">
    <property type="entry name" value="CEREVISIN-RELATED"/>
    <property type="match status" value="1"/>
</dbReference>
<organism evidence="6">
    <name type="scientific">freshwater metagenome</name>
    <dbReference type="NCBI Taxonomy" id="449393"/>
    <lineage>
        <taxon>unclassified sequences</taxon>
        <taxon>metagenomes</taxon>
        <taxon>ecological metagenomes</taxon>
    </lineage>
</organism>
<dbReference type="Pfam" id="PF00082">
    <property type="entry name" value="Peptidase_S8"/>
    <property type="match status" value="1"/>
</dbReference>
<evidence type="ECO:0000256" key="1">
    <source>
        <dbReference type="ARBA" id="ARBA00011073"/>
    </source>
</evidence>
<dbReference type="CDD" id="cd00063">
    <property type="entry name" value="FN3"/>
    <property type="match status" value="2"/>
</dbReference>
<proteinExistence type="inferred from homology"/>
<dbReference type="InterPro" id="IPR013783">
    <property type="entry name" value="Ig-like_fold"/>
</dbReference>
<feature type="domain" description="Fibronectin type-III" evidence="5">
    <location>
        <begin position="331"/>
        <end position="426"/>
    </location>
</feature>
<dbReference type="InterPro" id="IPR015500">
    <property type="entry name" value="Peptidase_S8_subtilisin-rel"/>
</dbReference>
<dbReference type="GO" id="GO:0006508">
    <property type="term" value="P:proteolysis"/>
    <property type="evidence" value="ECO:0007669"/>
    <property type="project" value="UniProtKB-KW"/>
</dbReference>
<dbReference type="InterPro" id="IPR023827">
    <property type="entry name" value="Peptidase_S8_Asp-AS"/>
</dbReference>
<comment type="similarity">
    <text evidence="1">Belongs to the peptidase S8 family.</text>
</comment>
<dbReference type="PROSITE" id="PS00138">
    <property type="entry name" value="SUBTILASE_SER"/>
    <property type="match status" value="1"/>
</dbReference>
<dbReference type="Gene3D" id="3.40.50.200">
    <property type="entry name" value="Peptidase S8/S53 domain"/>
    <property type="match status" value="1"/>
</dbReference>
<dbReference type="Pfam" id="PF00041">
    <property type="entry name" value="fn3"/>
    <property type="match status" value="2"/>
</dbReference>
<dbReference type="InterPro" id="IPR036116">
    <property type="entry name" value="FN3_sf"/>
</dbReference>
<dbReference type="PROSITE" id="PS51892">
    <property type="entry name" value="SUBTILASE"/>
    <property type="match status" value="1"/>
</dbReference>
<dbReference type="PROSITE" id="PS00137">
    <property type="entry name" value="SUBTILASE_HIS"/>
    <property type="match status" value="1"/>
</dbReference>
<dbReference type="InterPro" id="IPR022398">
    <property type="entry name" value="Peptidase_S8_His-AS"/>
</dbReference>
<dbReference type="CDD" id="cd04077">
    <property type="entry name" value="Peptidases_S8_PCSK9_ProteinaseK_like"/>
    <property type="match status" value="1"/>
</dbReference>
<dbReference type="PRINTS" id="PR00723">
    <property type="entry name" value="SUBTILISIN"/>
</dbReference>
<dbReference type="PROSITE" id="PS50853">
    <property type="entry name" value="FN3"/>
    <property type="match status" value="3"/>
</dbReference>
<dbReference type="InterPro" id="IPR023828">
    <property type="entry name" value="Peptidase_S8_Ser-AS"/>
</dbReference>
<dbReference type="AlphaFoldDB" id="A0A6J7KTQ8"/>
<dbReference type="EMBL" id="CAFBNC010000202">
    <property type="protein sequence ID" value="CAB4959097.1"/>
    <property type="molecule type" value="Genomic_DNA"/>
</dbReference>
<dbReference type="SUPFAM" id="SSF52743">
    <property type="entry name" value="Subtilisin-like"/>
    <property type="match status" value="1"/>
</dbReference>
<gene>
    <name evidence="6" type="ORF">UFOPK3733_02336</name>
</gene>
<evidence type="ECO:0000259" key="5">
    <source>
        <dbReference type="PROSITE" id="PS50853"/>
    </source>
</evidence>
<dbReference type="SMART" id="SM00060">
    <property type="entry name" value="FN3"/>
    <property type="match status" value="3"/>
</dbReference>
<dbReference type="GO" id="GO:0005615">
    <property type="term" value="C:extracellular space"/>
    <property type="evidence" value="ECO:0007669"/>
    <property type="project" value="TreeGrafter"/>
</dbReference>